<dbReference type="Pfam" id="PF01138">
    <property type="entry name" value="RNase_PH"/>
    <property type="match status" value="1"/>
</dbReference>
<dbReference type="GO" id="GO:0005730">
    <property type="term" value="C:nucleolus"/>
    <property type="evidence" value="ECO:0007669"/>
    <property type="project" value="UniProtKB-SubCell"/>
</dbReference>
<dbReference type="InterPro" id="IPR027408">
    <property type="entry name" value="PNPase/RNase_PH_dom_sf"/>
</dbReference>
<accession>A0A369JHE5</accession>
<reference evidence="11" key="1">
    <citation type="submission" date="2018-04" db="EMBL/GenBank/DDBJ databases">
        <title>Whole genome sequencing of Hypsizygus marmoreus.</title>
        <authorList>
            <person name="Choi I.-G."/>
            <person name="Min B."/>
            <person name="Kim J.-G."/>
            <person name="Kim S."/>
            <person name="Oh Y.-L."/>
            <person name="Kong W.-S."/>
            <person name="Park H."/>
            <person name="Jeong J."/>
            <person name="Song E.-S."/>
        </authorList>
    </citation>
    <scope>NUCLEOTIDE SEQUENCE [LARGE SCALE GENOMIC DNA]</scope>
    <source>
        <strain evidence="11">51987-8</strain>
    </source>
</reference>
<keyword evidence="12" id="KW-1185">Reference proteome</keyword>
<dbReference type="OrthoDB" id="45882at2759"/>
<dbReference type="GO" id="GO:0034475">
    <property type="term" value="P:U4 snRNA 3'-end processing"/>
    <property type="evidence" value="ECO:0007669"/>
    <property type="project" value="TreeGrafter"/>
</dbReference>
<dbReference type="InterPro" id="IPR020568">
    <property type="entry name" value="Ribosomal_Su5_D2-typ_SF"/>
</dbReference>
<dbReference type="GO" id="GO:0071035">
    <property type="term" value="P:nuclear polyadenylation-dependent rRNA catabolic process"/>
    <property type="evidence" value="ECO:0007669"/>
    <property type="project" value="TreeGrafter"/>
</dbReference>
<dbReference type="InterPro" id="IPR050590">
    <property type="entry name" value="Exosome_comp_Rrp42_subfam"/>
</dbReference>
<evidence type="ECO:0000256" key="2">
    <source>
        <dbReference type="ARBA" id="ARBA00004604"/>
    </source>
</evidence>
<dbReference type="SUPFAM" id="SSF54211">
    <property type="entry name" value="Ribosomal protein S5 domain 2-like"/>
    <property type="match status" value="1"/>
</dbReference>
<dbReference type="GO" id="GO:0034473">
    <property type="term" value="P:U1 snRNA 3'-end processing"/>
    <property type="evidence" value="ECO:0007669"/>
    <property type="project" value="TreeGrafter"/>
</dbReference>
<evidence type="ECO:0000256" key="9">
    <source>
        <dbReference type="ARBA" id="ARBA00030617"/>
    </source>
</evidence>
<organism evidence="11 12">
    <name type="scientific">Hypsizygus marmoreus</name>
    <name type="common">White beech mushroom</name>
    <name type="synonym">Agaricus marmoreus</name>
    <dbReference type="NCBI Taxonomy" id="39966"/>
    <lineage>
        <taxon>Eukaryota</taxon>
        <taxon>Fungi</taxon>
        <taxon>Dikarya</taxon>
        <taxon>Basidiomycota</taxon>
        <taxon>Agaricomycotina</taxon>
        <taxon>Agaricomycetes</taxon>
        <taxon>Agaricomycetidae</taxon>
        <taxon>Agaricales</taxon>
        <taxon>Tricholomatineae</taxon>
        <taxon>Lyophyllaceae</taxon>
        <taxon>Hypsizygus</taxon>
    </lineage>
</organism>
<dbReference type="GO" id="GO:0000177">
    <property type="term" value="C:cytoplasmic exosome (RNase complex)"/>
    <property type="evidence" value="ECO:0007669"/>
    <property type="project" value="TreeGrafter"/>
</dbReference>
<feature type="domain" description="Exoribonuclease phosphorolytic" evidence="10">
    <location>
        <begin position="61"/>
        <end position="194"/>
    </location>
</feature>
<dbReference type="GO" id="GO:0000467">
    <property type="term" value="P:exonucleolytic trimming to generate mature 3'-end of 5.8S rRNA from tricistronic rRNA transcript (SSU-rRNA, 5.8S rRNA, LSU-rRNA)"/>
    <property type="evidence" value="ECO:0007669"/>
    <property type="project" value="TreeGrafter"/>
</dbReference>
<dbReference type="PANTHER" id="PTHR11097:SF9">
    <property type="entry name" value="EXOSOME COMPLEX COMPONENT RRP43"/>
    <property type="match status" value="1"/>
</dbReference>
<dbReference type="GO" id="GO:0000176">
    <property type="term" value="C:nuclear exosome (RNase complex)"/>
    <property type="evidence" value="ECO:0007669"/>
    <property type="project" value="TreeGrafter"/>
</dbReference>
<dbReference type="Proteomes" id="UP000076154">
    <property type="component" value="Unassembled WGS sequence"/>
</dbReference>
<evidence type="ECO:0000256" key="1">
    <source>
        <dbReference type="ARBA" id="ARBA00004496"/>
    </source>
</evidence>
<dbReference type="SUPFAM" id="SSF55666">
    <property type="entry name" value="Ribonuclease PH domain 2-like"/>
    <property type="match status" value="1"/>
</dbReference>
<sequence>MTTTTTTNPASSSSLSKPEQDALKASIFQRLHPRVYLERFLAENVRPDGRSLGCNADSAWRDVSVNVGSISTADGSALVRLGGTTVVCGVKAEIAEPELDHAGDGFLVPNLDLPAMCSPRFKPGPPSEDAQVLSDRLNEALVVSNILPLTSLCIHPGKAAWVLYVDATCINYDGNVFDAALLAMVAALKNTTLPKATFDEETGRTTCSSSRKFRTPLGITRTPIAMSFGVFDSKHILPDPTSFEEPLLDTTVSILVDSSSGALISVSQLGLLDGDGDGDALLRTCIASAGRRRDVVAKYI</sequence>
<dbReference type="EMBL" id="LUEZ02000071">
    <property type="protein sequence ID" value="RDB19987.1"/>
    <property type="molecule type" value="Genomic_DNA"/>
</dbReference>
<proteinExistence type="inferred from homology"/>
<dbReference type="FunFam" id="3.30.230.70:FF:000017">
    <property type="entry name" value="Exosome complex component Rrp42"/>
    <property type="match status" value="1"/>
</dbReference>
<dbReference type="AlphaFoldDB" id="A0A369JHE5"/>
<dbReference type="PANTHER" id="PTHR11097">
    <property type="entry name" value="EXOSOME COMPLEX EXONUCLEASE RIBOSOMAL RNA PROCESSING PROTEIN"/>
    <property type="match status" value="1"/>
</dbReference>
<evidence type="ECO:0000259" key="10">
    <source>
        <dbReference type="Pfam" id="PF01138"/>
    </source>
</evidence>
<evidence type="ECO:0000256" key="7">
    <source>
        <dbReference type="ARBA" id="ARBA00022884"/>
    </source>
</evidence>
<dbReference type="InterPro" id="IPR036345">
    <property type="entry name" value="ExoRNase_PH_dom2_sf"/>
</dbReference>
<dbReference type="FunCoup" id="A0A369JHE5">
    <property type="interactions" value="562"/>
</dbReference>
<keyword evidence="4" id="KW-0963">Cytoplasm</keyword>
<comment type="similarity">
    <text evidence="3">Belongs to the RNase PH family.</text>
</comment>
<evidence type="ECO:0000256" key="8">
    <source>
        <dbReference type="ARBA" id="ARBA00023242"/>
    </source>
</evidence>
<evidence type="ECO:0000313" key="12">
    <source>
        <dbReference type="Proteomes" id="UP000076154"/>
    </source>
</evidence>
<dbReference type="InterPro" id="IPR001247">
    <property type="entry name" value="ExoRNase_PH_dom1"/>
</dbReference>
<comment type="subcellular location">
    <subcellularLocation>
        <location evidence="1">Cytoplasm</location>
    </subcellularLocation>
    <subcellularLocation>
        <location evidence="2">Nucleus</location>
        <location evidence="2">Nucleolus</location>
    </subcellularLocation>
</comment>
<dbReference type="GO" id="GO:0071028">
    <property type="term" value="P:nuclear mRNA surveillance"/>
    <property type="evidence" value="ECO:0007669"/>
    <property type="project" value="TreeGrafter"/>
</dbReference>
<dbReference type="GO" id="GO:0071038">
    <property type="term" value="P:TRAMP-dependent tRNA surveillance pathway"/>
    <property type="evidence" value="ECO:0007669"/>
    <property type="project" value="TreeGrafter"/>
</dbReference>
<dbReference type="GO" id="GO:0035925">
    <property type="term" value="F:mRNA 3'-UTR AU-rich region binding"/>
    <property type="evidence" value="ECO:0007669"/>
    <property type="project" value="TreeGrafter"/>
</dbReference>
<dbReference type="GO" id="GO:0016075">
    <property type="term" value="P:rRNA catabolic process"/>
    <property type="evidence" value="ECO:0007669"/>
    <property type="project" value="TreeGrafter"/>
</dbReference>
<evidence type="ECO:0000313" key="11">
    <source>
        <dbReference type="EMBL" id="RDB19987.1"/>
    </source>
</evidence>
<keyword evidence="5" id="KW-0698">rRNA processing</keyword>
<evidence type="ECO:0000256" key="3">
    <source>
        <dbReference type="ARBA" id="ARBA00006678"/>
    </source>
</evidence>
<evidence type="ECO:0000256" key="4">
    <source>
        <dbReference type="ARBA" id="ARBA00022490"/>
    </source>
</evidence>
<protein>
    <recommendedName>
        <fullName evidence="9">Ribosomal RNA-processing protein 43</fullName>
    </recommendedName>
</protein>
<comment type="caution">
    <text evidence="11">The sequence shown here is derived from an EMBL/GenBank/DDBJ whole genome shotgun (WGS) entry which is preliminary data.</text>
</comment>
<dbReference type="InterPro" id="IPR033196">
    <property type="entry name" value="Rrp43"/>
</dbReference>
<dbReference type="CDD" id="cd11369">
    <property type="entry name" value="RNase_PH_RRP43"/>
    <property type="match status" value="1"/>
</dbReference>
<name>A0A369JHE5_HYPMA</name>
<dbReference type="InParanoid" id="A0A369JHE5"/>
<dbReference type="GO" id="GO:0034476">
    <property type="term" value="P:U5 snRNA 3'-end processing"/>
    <property type="evidence" value="ECO:0007669"/>
    <property type="project" value="TreeGrafter"/>
</dbReference>
<dbReference type="STRING" id="39966.A0A369JHE5"/>
<evidence type="ECO:0000256" key="6">
    <source>
        <dbReference type="ARBA" id="ARBA00022835"/>
    </source>
</evidence>
<dbReference type="Gene3D" id="3.30.230.70">
    <property type="entry name" value="GHMP Kinase, N-terminal domain"/>
    <property type="match status" value="1"/>
</dbReference>
<keyword evidence="8" id="KW-0539">Nucleus</keyword>
<keyword evidence="7" id="KW-0694">RNA-binding</keyword>
<keyword evidence="6" id="KW-0271">Exosome</keyword>
<evidence type="ECO:0000256" key="5">
    <source>
        <dbReference type="ARBA" id="ARBA00022552"/>
    </source>
</evidence>
<gene>
    <name evidence="11" type="primary">EXOSC8</name>
    <name evidence="11" type="ORF">Hypma_013035</name>
</gene>